<feature type="region of interest" description="Disordered" evidence="1">
    <location>
        <begin position="137"/>
        <end position="170"/>
    </location>
</feature>
<feature type="compositionally biased region" description="Basic residues" evidence="1">
    <location>
        <begin position="146"/>
        <end position="155"/>
    </location>
</feature>
<dbReference type="KEGG" id="serj:SGUI_1002"/>
<dbReference type="EMBL" id="CP014989">
    <property type="protein sequence ID" value="ANS78398.1"/>
    <property type="molecule type" value="Genomic_DNA"/>
</dbReference>
<feature type="region of interest" description="Disordered" evidence="1">
    <location>
        <begin position="1"/>
        <end position="20"/>
    </location>
</feature>
<evidence type="ECO:0000256" key="1">
    <source>
        <dbReference type="SAM" id="MobiDB-lite"/>
    </source>
</evidence>
<protein>
    <submittedName>
        <fullName evidence="2">Uncharacterized protein</fullName>
    </submittedName>
</protein>
<sequence length="170" mass="17744">MPRVPSGAADPDVQHTRADGPSALLRAAEEISGLAPDLGWAEASGMAEGLLDSVSHLLADAASGRDAPRPQPLVVGAIGGADRTPDHAGCRAAAARLRAHAPTLADHPRPWVATAAGVLDDLADLLDQVADRTRRGALGRSDKGVVLRRLHRSQQRLRDTLPPEDPQAVP</sequence>
<evidence type="ECO:0000313" key="3">
    <source>
        <dbReference type="Proteomes" id="UP000092482"/>
    </source>
</evidence>
<accession>A0A1B1NAF4</accession>
<reference evidence="2 3" key="1">
    <citation type="submission" date="2016-03" db="EMBL/GenBank/DDBJ databases">
        <title>Shallow-sea hydrothermal system.</title>
        <authorList>
            <person name="Tang K."/>
        </authorList>
    </citation>
    <scope>NUCLEOTIDE SEQUENCE [LARGE SCALE GENOMIC DNA]</scope>
    <source>
        <strain evidence="2 3">JLT9</strain>
    </source>
</reference>
<gene>
    <name evidence="2" type="ORF">SGUI_1002</name>
</gene>
<evidence type="ECO:0000313" key="2">
    <source>
        <dbReference type="EMBL" id="ANS78398.1"/>
    </source>
</evidence>
<keyword evidence="3" id="KW-1185">Reference proteome</keyword>
<dbReference type="Proteomes" id="UP000092482">
    <property type="component" value="Chromosome"/>
</dbReference>
<dbReference type="AlphaFoldDB" id="A0A1B1NAF4"/>
<name>A0A1B1NAF4_9MICO</name>
<proteinExistence type="predicted"/>
<organism evidence="2 3">
    <name type="scientific">Serinicoccus hydrothermalis</name>
    <dbReference type="NCBI Taxonomy" id="1758689"/>
    <lineage>
        <taxon>Bacteria</taxon>
        <taxon>Bacillati</taxon>
        <taxon>Actinomycetota</taxon>
        <taxon>Actinomycetes</taxon>
        <taxon>Micrococcales</taxon>
        <taxon>Ornithinimicrobiaceae</taxon>
        <taxon>Serinicoccus</taxon>
    </lineage>
</organism>
<dbReference type="STRING" id="1758689.SGUI_1002"/>
<feature type="region of interest" description="Disordered" evidence="1">
    <location>
        <begin position="62"/>
        <end position="85"/>
    </location>
</feature>